<dbReference type="GO" id="GO:0008690">
    <property type="term" value="F:3-deoxy-manno-octulosonate cytidylyltransferase activity"/>
    <property type="evidence" value="ECO:0007669"/>
    <property type="project" value="UniProtKB-UniRule"/>
</dbReference>
<dbReference type="GO" id="GO:0033468">
    <property type="term" value="P:CMP-keto-3-deoxy-D-manno-octulosonic acid biosynthetic process"/>
    <property type="evidence" value="ECO:0007669"/>
    <property type="project" value="UniProtKB-UniRule"/>
</dbReference>
<gene>
    <name evidence="5 7" type="primary">kdsB</name>
    <name evidence="7" type="ORF">F1644_11230</name>
    <name evidence="6" type="ORF">GGR15_000332</name>
</gene>
<dbReference type="CDD" id="cd02517">
    <property type="entry name" value="CMP-KDO-Synthetase"/>
    <property type="match status" value="1"/>
</dbReference>
<dbReference type="UniPathway" id="UPA00358">
    <property type="reaction ID" value="UER00476"/>
</dbReference>
<evidence type="ECO:0000256" key="4">
    <source>
        <dbReference type="ARBA" id="ARBA00022985"/>
    </source>
</evidence>
<sequence length="252" mass="28333">MAIEENSLILIPARYASTRFPGKPLVDIAGKPMIQHVYEKAAVVSDHVYVATDDKRIYDAVLAFGGCAVMTSDAHRSGTDRCYEAYTKVKEMLQCNFDVVVNVQGDEPFIIPEQIESLIACFEDPAVQIATLAKPFEKNDEIFDPNKVKVVFSANHTALYFSRNPIPYCRGVERADWLAKTPFYKHVGMYAYRPEILKAVTSIPQGVLEQAESLEQLRWLENGYTIAVSITNHESIGIDTPEDLEKLKELIQ</sequence>
<proteinExistence type="inferred from homology"/>
<dbReference type="EMBL" id="CP043839">
    <property type="protein sequence ID" value="WOF12799.1"/>
    <property type="molecule type" value="Genomic_DNA"/>
</dbReference>
<keyword evidence="2 5" id="KW-0808">Transferase</keyword>
<evidence type="ECO:0000313" key="7">
    <source>
        <dbReference type="EMBL" id="WOF12799.1"/>
    </source>
</evidence>
<evidence type="ECO:0000256" key="3">
    <source>
        <dbReference type="ARBA" id="ARBA00022695"/>
    </source>
</evidence>
<dbReference type="SUPFAM" id="SSF53448">
    <property type="entry name" value="Nucleotide-diphospho-sugar transferases"/>
    <property type="match status" value="1"/>
</dbReference>
<comment type="subcellular location">
    <subcellularLocation>
        <location evidence="5">Cytoplasm</location>
    </subcellularLocation>
    <subcellularLocation>
        <location evidence="1">Membrane</location>
    </subcellularLocation>
</comment>
<dbReference type="Gene3D" id="3.90.550.10">
    <property type="entry name" value="Spore Coat Polysaccharide Biosynthesis Protein SpsA, Chain A"/>
    <property type="match status" value="1"/>
</dbReference>
<name>A0A7X5Y8Y0_9BACT</name>
<keyword evidence="3 5" id="KW-0548">Nucleotidyltransferase</keyword>
<dbReference type="InterPro" id="IPR004528">
    <property type="entry name" value="KdsB"/>
</dbReference>
<keyword evidence="9" id="KW-1185">Reference proteome</keyword>
<evidence type="ECO:0000256" key="1">
    <source>
        <dbReference type="ARBA" id="ARBA00004370"/>
    </source>
</evidence>
<keyword evidence="5" id="KW-0963">Cytoplasm</keyword>
<dbReference type="Proteomes" id="UP000576368">
    <property type="component" value="Unassembled WGS sequence"/>
</dbReference>
<dbReference type="NCBIfam" id="NF009905">
    <property type="entry name" value="PRK13368.1"/>
    <property type="match status" value="1"/>
</dbReference>
<keyword evidence="4 5" id="KW-0448">Lipopolysaccharide biosynthesis</keyword>
<comment type="pathway">
    <text evidence="5">Nucleotide-sugar biosynthesis; CMP-3-deoxy-D-manno-octulosonate biosynthesis; CMP-3-deoxy-D-manno-octulosonate from 3-deoxy-D-manno-octulosonate and CTP: step 1/1.</text>
</comment>
<dbReference type="GeneID" id="86891872"/>
<dbReference type="GO" id="GO:0016020">
    <property type="term" value="C:membrane"/>
    <property type="evidence" value="ECO:0007669"/>
    <property type="project" value="UniProtKB-SubCell"/>
</dbReference>
<reference evidence="7 9" key="1">
    <citation type="submission" date="2019-09" db="EMBL/GenBank/DDBJ databases">
        <title>Butyricimonas paravirosa DSM 105722 (=214-4 = JCM 18677 = CCUG 65563).</title>
        <authorList>
            <person name="Le Roy T."/>
            <person name="Cani P.D."/>
        </authorList>
    </citation>
    <scope>NUCLEOTIDE SEQUENCE [LARGE SCALE GENOMIC DNA]</scope>
    <source>
        <strain evidence="7 9">DSM 105722</strain>
    </source>
</reference>
<comment type="function">
    <text evidence="5">Activates KDO (a required 8-carbon sugar) for incorporation into bacterial lipopolysaccharide in Gram-negative bacteria.</text>
</comment>
<dbReference type="NCBIfam" id="NF003952">
    <property type="entry name" value="PRK05450.1-5"/>
    <property type="match status" value="1"/>
</dbReference>
<comment type="similarity">
    <text evidence="5">Belongs to the KdsB family.</text>
</comment>
<dbReference type="EMBL" id="JAATLI010000001">
    <property type="protein sequence ID" value="NJC16730.1"/>
    <property type="molecule type" value="Genomic_DNA"/>
</dbReference>
<evidence type="ECO:0000313" key="6">
    <source>
        <dbReference type="EMBL" id="NJC16730.1"/>
    </source>
</evidence>
<dbReference type="GO" id="GO:0009103">
    <property type="term" value="P:lipopolysaccharide biosynthetic process"/>
    <property type="evidence" value="ECO:0007669"/>
    <property type="project" value="UniProtKB-UniRule"/>
</dbReference>
<dbReference type="AlphaFoldDB" id="A0A7X5Y8Y0"/>
<dbReference type="EC" id="2.7.7.38" evidence="5"/>
<dbReference type="NCBIfam" id="TIGR00466">
    <property type="entry name" value="kdsB"/>
    <property type="match status" value="1"/>
</dbReference>
<dbReference type="HAMAP" id="MF_00057">
    <property type="entry name" value="KdsB"/>
    <property type="match status" value="1"/>
</dbReference>
<dbReference type="NCBIfam" id="NF003950">
    <property type="entry name" value="PRK05450.1-3"/>
    <property type="match status" value="1"/>
</dbReference>
<protein>
    <recommendedName>
        <fullName evidence="5">3-deoxy-manno-octulosonate cytidylyltransferase</fullName>
        <ecNumber evidence="5">2.7.7.38</ecNumber>
    </recommendedName>
    <alternativeName>
        <fullName evidence="5">CMP-2-keto-3-deoxyoctulosonic acid synthase</fullName>
        <shortName evidence="5">CKS</shortName>
        <shortName evidence="5">CMP-KDO synthase</shortName>
    </alternativeName>
</protein>
<dbReference type="GO" id="GO:0005829">
    <property type="term" value="C:cytosol"/>
    <property type="evidence" value="ECO:0007669"/>
    <property type="project" value="TreeGrafter"/>
</dbReference>
<evidence type="ECO:0000256" key="2">
    <source>
        <dbReference type="ARBA" id="ARBA00022679"/>
    </source>
</evidence>
<dbReference type="FunFam" id="3.90.550.10:FF:000011">
    <property type="entry name" value="3-deoxy-manno-octulosonate cytidylyltransferase"/>
    <property type="match status" value="1"/>
</dbReference>
<organism evidence="6 8">
    <name type="scientific">Butyricimonas paravirosa</name>
    <dbReference type="NCBI Taxonomy" id="1472417"/>
    <lineage>
        <taxon>Bacteria</taxon>
        <taxon>Pseudomonadati</taxon>
        <taxon>Bacteroidota</taxon>
        <taxon>Bacteroidia</taxon>
        <taxon>Bacteroidales</taxon>
        <taxon>Odoribacteraceae</taxon>
        <taxon>Butyricimonas</taxon>
    </lineage>
</organism>
<dbReference type="InterPro" id="IPR003329">
    <property type="entry name" value="Cytidylyl_trans"/>
</dbReference>
<dbReference type="PANTHER" id="PTHR42866">
    <property type="entry name" value="3-DEOXY-MANNO-OCTULOSONATE CYTIDYLYLTRANSFERASE"/>
    <property type="match status" value="1"/>
</dbReference>
<evidence type="ECO:0000313" key="9">
    <source>
        <dbReference type="Proteomes" id="UP001302374"/>
    </source>
</evidence>
<dbReference type="Pfam" id="PF02348">
    <property type="entry name" value="CTP_transf_3"/>
    <property type="match status" value="1"/>
</dbReference>
<dbReference type="Proteomes" id="UP001302374">
    <property type="component" value="Chromosome"/>
</dbReference>
<evidence type="ECO:0000313" key="8">
    <source>
        <dbReference type="Proteomes" id="UP000576368"/>
    </source>
</evidence>
<evidence type="ECO:0000256" key="5">
    <source>
        <dbReference type="HAMAP-Rule" id="MF_00057"/>
    </source>
</evidence>
<comment type="catalytic activity">
    <reaction evidence="5">
        <text>3-deoxy-alpha-D-manno-oct-2-ulosonate + CTP = CMP-3-deoxy-beta-D-manno-octulosonate + diphosphate</text>
        <dbReference type="Rhea" id="RHEA:23448"/>
        <dbReference type="ChEBI" id="CHEBI:33019"/>
        <dbReference type="ChEBI" id="CHEBI:37563"/>
        <dbReference type="ChEBI" id="CHEBI:85986"/>
        <dbReference type="ChEBI" id="CHEBI:85987"/>
        <dbReference type="EC" id="2.7.7.38"/>
    </reaction>
</comment>
<dbReference type="RefSeq" id="WP_087419022.1">
    <property type="nucleotide sequence ID" value="NZ_BMPA01000001.1"/>
</dbReference>
<reference evidence="6 8" key="2">
    <citation type="submission" date="2020-03" db="EMBL/GenBank/DDBJ databases">
        <title>Genomic Encyclopedia of Type Strains, Phase IV (KMG-IV): sequencing the most valuable type-strain genomes for metagenomic binning, comparative biology and taxonomic classification.</title>
        <authorList>
            <person name="Goeker M."/>
        </authorList>
    </citation>
    <scope>NUCLEOTIDE SEQUENCE [LARGE SCALE GENOMIC DNA]</scope>
    <source>
        <strain evidence="6 8">DSM 105722</strain>
    </source>
</reference>
<accession>A0A7X5Y8Y0</accession>
<dbReference type="InterPro" id="IPR029044">
    <property type="entry name" value="Nucleotide-diphossugar_trans"/>
</dbReference>
<dbReference type="PANTHER" id="PTHR42866:SF2">
    <property type="entry name" value="3-DEOXY-MANNO-OCTULOSONATE CYTIDYLYLTRANSFERASE, MITOCHONDRIAL"/>
    <property type="match status" value="1"/>
</dbReference>